<dbReference type="Gene3D" id="3.30.160.60">
    <property type="entry name" value="Classic Zinc Finger"/>
    <property type="match status" value="1"/>
</dbReference>
<feature type="region of interest" description="Disordered" evidence="2">
    <location>
        <begin position="640"/>
        <end position="757"/>
    </location>
</feature>
<evidence type="ECO:0000313" key="6">
    <source>
        <dbReference type="Proteomes" id="UP000009046"/>
    </source>
</evidence>
<dbReference type="Pfam" id="PF16501">
    <property type="entry name" value="SCAPER_N"/>
    <property type="match status" value="1"/>
</dbReference>
<reference evidence="4" key="1">
    <citation type="submission" date="2007-04" db="EMBL/GenBank/DDBJ databases">
        <title>Annotation of Pediculus humanus corporis strain USDA.</title>
        <authorList>
            <person name="Kirkness E."/>
            <person name="Hannick L."/>
            <person name="Hass B."/>
            <person name="Bruggner R."/>
            <person name="Lawson D."/>
            <person name="Bidwell S."/>
            <person name="Joardar V."/>
            <person name="Caler E."/>
            <person name="Walenz B."/>
            <person name="Inman J."/>
            <person name="Schobel S."/>
            <person name="Galinsky K."/>
            <person name="Amedeo P."/>
            <person name="Strausberg R."/>
        </authorList>
    </citation>
    <scope>NUCLEOTIDE SEQUENCE</scope>
    <source>
        <strain evidence="4">USDA</strain>
    </source>
</reference>
<dbReference type="HOGENOM" id="CLU_005178_0_0_1"/>
<feature type="region of interest" description="Disordered" evidence="2">
    <location>
        <begin position="34"/>
        <end position="81"/>
    </location>
</feature>
<dbReference type="GO" id="GO:0003676">
    <property type="term" value="F:nucleic acid binding"/>
    <property type="evidence" value="ECO:0007669"/>
    <property type="project" value="InterPro"/>
</dbReference>
<dbReference type="PANTHER" id="PTHR31434:SF2">
    <property type="entry name" value="S PHASE CYCLIN A-ASSOCIATED PROTEIN IN THE ENDOPLASMIC RETICULUM"/>
    <property type="match status" value="1"/>
</dbReference>
<feature type="compositionally biased region" description="Low complexity" evidence="2">
    <location>
        <begin position="67"/>
        <end position="78"/>
    </location>
</feature>
<feature type="compositionally biased region" description="Acidic residues" evidence="2">
    <location>
        <begin position="769"/>
        <end position="795"/>
    </location>
</feature>
<gene>
    <name evidence="5" type="primary">8238501</name>
    <name evidence="4" type="ORF">Phum_PHUM202100</name>
</gene>
<dbReference type="VEuPathDB" id="VectorBase:PHUM202100"/>
<feature type="compositionally biased region" description="Basic and acidic residues" evidence="2">
    <location>
        <begin position="745"/>
        <end position="757"/>
    </location>
</feature>
<feature type="compositionally biased region" description="Basic and acidic residues" evidence="2">
    <location>
        <begin position="49"/>
        <end position="66"/>
    </location>
</feature>
<accession>E0VH61</accession>
<feature type="compositionally biased region" description="Polar residues" evidence="2">
    <location>
        <begin position="726"/>
        <end position="737"/>
    </location>
</feature>
<evidence type="ECO:0000313" key="4">
    <source>
        <dbReference type="EMBL" id="EEB12717.1"/>
    </source>
</evidence>
<dbReference type="CTD" id="8238501"/>
<dbReference type="Pfam" id="PF12874">
    <property type="entry name" value="zf-met"/>
    <property type="match status" value="1"/>
</dbReference>
<dbReference type="InterPro" id="IPR013087">
    <property type="entry name" value="Znf_C2H2_type"/>
</dbReference>
<evidence type="ECO:0000256" key="1">
    <source>
        <dbReference type="SAM" id="Coils"/>
    </source>
</evidence>
<dbReference type="InterPro" id="IPR032446">
    <property type="entry name" value="SCAPER_N"/>
</dbReference>
<protein>
    <recommendedName>
        <fullName evidence="3">U1-type domain-containing protein</fullName>
    </recommendedName>
</protein>
<dbReference type="Proteomes" id="UP000009046">
    <property type="component" value="Unassembled WGS sequence"/>
</dbReference>
<dbReference type="RefSeq" id="XP_002425455.1">
    <property type="nucleotide sequence ID" value="XM_002425410.1"/>
</dbReference>
<feature type="region of interest" description="Disordered" evidence="2">
    <location>
        <begin position="370"/>
        <end position="389"/>
    </location>
</feature>
<dbReference type="SMART" id="SM00451">
    <property type="entry name" value="ZnF_U1"/>
    <property type="match status" value="1"/>
</dbReference>
<dbReference type="eggNOG" id="KOG4722">
    <property type="taxonomic scope" value="Eukaryota"/>
</dbReference>
<dbReference type="EnsemblMetazoa" id="PHUM202100-RA">
    <property type="protein sequence ID" value="PHUM202100-PA"/>
    <property type="gene ID" value="PHUM202100"/>
</dbReference>
<feature type="domain" description="U1-type" evidence="3">
    <location>
        <begin position="1139"/>
        <end position="1173"/>
    </location>
</feature>
<feature type="compositionally biased region" description="Basic and acidic residues" evidence="2">
    <location>
        <begin position="640"/>
        <end position="659"/>
    </location>
</feature>
<feature type="compositionally biased region" description="Basic and acidic residues" evidence="2">
    <location>
        <begin position="667"/>
        <end position="684"/>
    </location>
</feature>
<dbReference type="OMA" id="QKMKQAR"/>
<dbReference type="InParanoid" id="E0VH61"/>
<feature type="region of interest" description="Disordered" evidence="2">
    <location>
        <begin position="1039"/>
        <end position="1076"/>
    </location>
</feature>
<dbReference type="PANTHER" id="PTHR31434">
    <property type="entry name" value="S PHASE CYCLIN A-ASSOCIATED PROTEIN IN THE ENDOPLASMIC RETICULUM"/>
    <property type="match status" value="1"/>
</dbReference>
<keyword evidence="6" id="KW-1185">Reference proteome</keyword>
<feature type="region of interest" description="Disordered" evidence="2">
    <location>
        <begin position="769"/>
        <end position="814"/>
    </location>
</feature>
<feature type="compositionally biased region" description="Basic and acidic residues" evidence="2">
    <location>
        <begin position="297"/>
        <end position="307"/>
    </location>
</feature>
<evidence type="ECO:0000256" key="2">
    <source>
        <dbReference type="SAM" id="MobiDB-lite"/>
    </source>
</evidence>
<dbReference type="KEGG" id="phu:Phum_PHUM202100"/>
<sequence>MEDIKLLVQEEGRSARNLVAFNVPVIETQYDSSAMKVMRKPPTSPRSMSDYKKNDDPFKYAKRSRESSQSGSRVRSASTGRDKKSELHARYWAFLFGNLQRAVDEIYQTCESDESVTECKEVIMVLDNYTREFKNLINWFKIKWEYETTPPPQRPLSLAWEIRKSSPGKIRHKIIETICKENVSPQVPKLNSINTESIIEESKLEEVDIEKNNVQVNSTTSEELHQVNLPNLDNNSLENKVQSTNRSDSILSTNNNSEISKSNIDVHPNQTLEKKEFENKNFITNRVSMTDEVCQTDPEKDVDENGPKYRSSSQQTCPSITGFHVDKINNLMQGESKDETKKLTENNTNVLFTGKLKVIDDDSVFKEDGKNCVKQSPSSNMSTVKMSSASSNLNTGRTLIRSSYLCAATNNSKPISFVAFAKPGSVVRLPASKLPSTTPQRQPWGARSVPKKSVSTTLNYPVMTKLTRSKTVSEVIRGGRSSLLTKPTKTVPNIKQNSNILTESKYSKSEKVEKALTSKKSSATESSLITNQENSNSVETLTKKINGNEDGKIMDDDGWVKVRSKSRFSLATKTGALETTLSQSANNLKTKGDHKGEIKMTHKTRYFQPSSAISLPTLAFSASEYKENIVSKKIIKGKPDLKNKTKDFGKPLKKIEKKNNNNNNSNKLEDNVNNRKRSNGERVRKNSTRLLNEKNLNETVKTDLYNSREKTENKKNLLSGGKQMGYSKSKTISSIDQESNDEEENHFHEEIKKNKETEEMLQKEINELEAADIELETGDEETDGETTTGTEEEPDQEKKSPTSVLENRQDSEVVPKKSNRYHDILRMSWADHMETLDELEKLVVQDCSNKGMTRDEQLDTLERLEEFVARHPGRALELHQKLSSPSRRRTMLDTVKKFQARQAKALEKREQLKMEKAQKLRELLKKVDEVKAAKDKLIEDRRQRLEMKLKRAAENRNLHLKEIMRKAHDEEEKLKEIAFINELEAQNKRHDFMTQCQEQEDRLQGIHEERQRKQEEKAAKEAAVEERRKAIEAERQEKLEKMQERQRKRDEQVDKKKQEKEKERQELAREKARDRSERLEALHAAQLEAQEELQKKIQQKQEDYARRHEENIEQIRQKALELSISKCSDDVAPKLIPYETQKLCSACNVLIGSEVYLLSHLRGKKHQEAVKNQVNGKDLSREEVEKHNIKIIVNAPSDKIDPKIELDKERIKSFKKKCKKIRQRMISKGEEYLSKSTTSGKIDSPGKGKLQKCLRDIEKVISSQGKGQWSDSAITILERSMGEINRTLSKKDSHDQLVFKVLNGFSTLNNILQLDIDVPQNAAPYLPQKCFVTTSKTYLAAIDGFALNCKFVILSNRILGLLDLLLKRLTAILPDHGPGPVVSSNTKSSLPVDPVASAIMKGIAKILMEWEDKSLEPSATSAVTGSANSHSDDFLQRLQDIISYTVSVGIVDKLTRYCKSVRDPIDSDLSAAQFLLSTVELLTSLTARCKTVRQGTEDPTQLLATLQVTELVGAVSILYGMLLHQGAPPRLIDAVPPTLPSHTIGVAVGTMRFLRSVAELDLQMFQTILGAEGISLQFRHIASYLLWYCCHDREKTLLHEVVYVVGYFAVQHRDNQMILQSGSTPTVLQQLCNLPFPYFSNPDLSAILFPTLLACCSDNDENKGILEQEIIFYESDAAGTFQLSFRAEKVVKVLLECLTQVRPVLNRSNKVAKKQEKKKKQQTSAISFSVLNLPRVSLTRGKLQKNLFY</sequence>
<dbReference type="SUPFAM" id="SSF57667">
    <property type="entry name" value="beta-beta-alpha zinc fingers"/>
    <property type="match status" value="1"/>
</dbReference>
<evidence type="ECO:0000313" key="5">
    <source>
        <dbReference type="EnsemblMetazoa" id="PHUM202100-PA"/>
    </source>
</evidence>
<dbReference type="EMBL" id="AAZO01002344">
    <property type="status" value="NOT_ANNOTATED_CDS"/>
    <property type="molecule type" value="Genomic_DNA"/>
</dbReference>
<feature type="compositionally biased region" description="Polar residues" evidence="2">
    <location>
        <begin position="228"/>
        <end position="267"/>
    </location>
</feature>
<evidence type="ECO:0000259" key="3">
    <source>
        <dbReference type="SMART" id="SM00451"/>
    </source>
</evidence>
<keyword evidence="1" id="KW-0175">Coiled coil</keyword>
<feature type="region of interest" description="Disordered" evidence="2">
    <location>
        <begin position="297"/>
        <end position="316"/>
    </location>
</feature>
<reference evidence="5" key="3">
    <citation type="submission" date="2021-02" db="UniProtKB">
        <authorList>
            <consortium name="EnsemblMetazoa"/>
        </authorList>
    </citation>
    <scope>IDENTIFICATION</scope>
    <source>
        <strain evidence="5">USDA</strain>
    </source>
</reference>
<dbReference type="EMBL" id="DS235161">
    <property type="protein sequence ID" value="EEB12717.1"/>
    <property type="molecule type" value="Genomic_DNA"/>
</dbReference>
<reference evidence="4" key="2">
    <citation type="submission" date="2007-04" db="EMBL/GenBank/DDBJ databases">
        <title>The genome of the human body louse.</title>
        <authorList>
            <consortium name="The Human Body Louse Genome Consortium"/>
            <person name="Kirkness E."/>
            <person name="Walenz B."/>
            <person name="Hass B."/>
            <person name="Bruggner R."/>
            <person name="Strausberg R."/>
        </authorList>
    </citation>
    <scope>NUCLEOTIDE SEQUENCE</scope>
    <source>
        <strain evidence="4">USDA</strain>
    </source>
</reference>
<proteinExistence type="predicted"/>
<dbReference type="STRING" id="121224.E0VH61"/>
<dbReference type="GO" id="GO:0008270">
    <property type="term" value="F:zinc ion binding"/>
    <property type="evidence" value="ECO:0007669"/>
    <property type="project" value="InterPro"/>
</dbReference>
<organism>
    <name type="scientific">Pediculus humanus subsp. corporis</name>
    <name type="common">Body louse</name>
    <dbReference type="NCBI Taxonomy" id="121224"/>
    <lineage>
        <taxon>Eukaryota</taxon>
        <taxon>Metazoa</taxon>
        <taxon>Ecdysozoa</taxon>
        <taxon>Arthropoda</taxon>
        <taxon>Hexapoda</taxon>
        <taxon>Insecta</taxon>
        <taxon>Pterygota</taxon>
        <taxon>Neoptera</taxon>
        <taxon>Paraneoptera</taxon>
        <taxon>Psocodea</taxon>
        <taxon>Troctomorpha</taxon>
        <taxon>Phthiraptera</taxon>
        <taxon>Anoplura</taxon>
        <taxon>Pediculidae</taxon>
        <taxon>Pediculus</taxon>
    </lineage>
</organism>
<name>E0VH61_PEDHC</name>
<dbReference type="FunCoup" id="E0VH61">
    <property type="interactions" value="522"/>
</dbReference>
<dbReference type="GeneID" id="8238501"/>
<feature type="region of interest" description="Disordered" evidence="2">
    <location>
        <begin position="218"/>
        <end position="267"/>
    </location>
</feature>
<feature type="compositionally biased region" description="Basic and acidic residues" evidence="2">
    <location>
        <begin position="706"/>
        <end position="715"/>
    </location>
</feature>
<feature type="coiled-coil region" evidence="1">
    <location>
        <begin position="895"/>
        <end position="970"/>
    </location>
</feature>
<dbReference type="InterPro" id="IPR036236">
    <property type="entry name" value="Znf_C2H2_sf"/>
</dbReference>
<dbReference type="InterPro" id="IPR003604">
    <property type="entry name" value="Matrin/U1-like-C_Znf_C2H2"/>
</dbReference>
<dbReference type="OrthoDB" id="71500at2759"/>
<feature type="compositionally biased region" description="Polar residues" evidence="2">
    <location>
        <begin position="373"/>
        <end position="389"/>
    </location>
</feature>
<feature type="region of interest" description="Disordered" evidence="2">
    <location>
        <begin position="431"/>
        <end position="450"/>
    </location>
</feature>